<protein>
    <recommendedName>
        <fullName evidence="3">Phage major tail tube protein</fullName>
    </recommendedName>
</protein>
<reference evidence="2" key="1">
    <citation type="submission" date="2016-12" db="EMBL/GenBank/DDBJ databases">
        <authorList>
            <person name="Varghese N."/>
            <person name="Submissions S."/>
        </authorList>
    </citation>
    <scope>NUCLEOTIDE SEQUENCE [LARGE SCALE GENOMIC DNA]</scope>
    <source>
        <strain evidence="2">DSM 11544</strain>
    </source>
</reference>
<evidence type="ECO:0000313" key="1">
    <source>
        <dbReference type="EMBL" id="SHN77239.1"/>
    </source>
</evidence>
<dbReference type="RefSeq" id="WP_072773232.1">
    <property type="nucleotide sequence ID" value="NZ_FRDN01000009.1"/>
</dbReference>
<dbReference type="AlphaFoldDB" id="A0A1M7U2K8"/>
<dbReference type="InterPro" id="IPR006498">
    <property type="entry name" value="Tail_tube"/>
</dbReference>
<dbReference type="Pfam" id="PF04985">
    <property type="entry name" value="Phage_tube"/>
    <property type="match status" value="1"/>
</dbReference>
<dbReference type="Proteomes" id="UP000184010">
    <property type="component" value="Unassembled WGS sequence"/>
</dbReference>
<evidence type="ECO:0000313" key="2">
    <source>
        <dbReference type="Proteomes" id="UP000184010"/>
    </source>
</evidence>
<sequence length="174" mass="19462">MKNIIPEKLNDFRVYVNGSADLKGTADLQLPSFESMTESVSGAGIAGEYESPNIGHFQSMKFTINWKMITSELTEFLKPEVLMIDCRLANQEYNAVQGRHEFKANRVVVKGIPTTNDLGKAEKGATYDGSSELEVLYIKIQREGKTLVELDKINYIYLVDGIDYLANLRTALGM</sequence>
<gene>
    <name evidence="1" type="ORF">SAMN02745215_02860</name>
</gene>
<dbReference type="STRING" id="1121395.SAMN02745215_02860"/>
<evidence type="ECO:0008006" key="3">
    <source>
        <dbReference type="Google" id="ProtNLM"/>
    </source>
</evidence>
<accession>A0A1M7U2K8</accession>
<organism evidence="1 2">
    <name type="scientific">Desulfitobacterium chlororespirans DSM 11544</name>
    <dbReference type="NCBI Taxonomy" id="1121395"/>
    <lineage>
        <taxon>Bacteria</taxon>
        <taxon>Bacillati</taxon>
        <taxon>Bacillota</taxon>
        <taxon>Clostridia</taxon>
        <taxon>Eubacteriales</taxon>
        <taxon>Desulfitobacteriaceae</taxon>
        <taxon>Desulfitobacterium</taxon>
    </lineage>
</organism>
<dbReference type="EMBL" id="FRDN01000009">
    <property type="protein sequence ID" value="SHN77239.1"/>
    <property type="molecule type" value="Genomic_DNA"/>
</dbReference>
<keyword evidence="2" id="KW-1185">Reference proteome</keyword>
<proteinExistence type="predicted"/>
<name>A0A1M7U2K8_9FIRM</name>